<protein>
    <submittedName>
        <fullName evidence="2">Uncharacterized protein</fullName>
    </submittedName>
</protein>
<dbReference type="EMBL" id="JABTTQ020000002">
    <property type="protein sequence ID" value="KAK6161844.1"/>
    <property type="molecule type" value="Genomic_DNA"/>
</dbReference>
<dbReference type="PANTHER" id="PTHR35504">
    <property type="entry name" value="PROTEIN EMBRYONIC FLOWER 1"/>
    <property type="match status" value="1"/>
</dbReference>
<reference evidence="2 3" key="1">
    <citation type="journal article" date="2021" name="Comput. Struct. Biotechnol. J.">
        <title>De novo genome assembly of the potent medicinal plant Rehmannia glutinosa using nanopore technology.</title>
        <authorList>
            <person name="Ma L."/>
            <person name="Dong C."/>
            <person name="Song C."/>
            <person name="Wang X."/>
            <person name="Zheng X."/>
            <person name="Niu Y."/>
            <person name="Chen S."/>
            <person name="Feng W."/>
        </authorList>
    </citation>
    <scope>NUCLEOTIDE SEQUENCE [LARGE SCALE GENOMIC DNA]</scope>
    <source>
        <strain evidence="2">DH-2019</strain>
    </source>
</reference>
<dbReference type="PANTHER" id="PTHR35504:SF1">
    <property type="entry name" value="PROTEIN EMBRYONIC FLOWER 1"/>
    <property type="match status" value="1"/>
</dbReference>
<name>A0ABR0XRT3_REHGL</name>
<comment type="caution">
    <text evidence="2">The sequence shown here is derived from an EMBL/GenBank/DDBJ whole genome shotgun (WGS) entry which is preliminary data.</text>
</comment>
<feature type="region of interest" description="Disordered" evidence="1">
    <location>
        <begin position="113"/>
        <end position="135"/>
    </location>
</feature>
<sequence length="525" mass="58598">MRPSKSTLGDCNIKGKVALDLSINSFRDAERNSNSEVSCRQHRDIPDLNEEFHQKTAMTHGKQLSAFFEKRSLPLHKTLVRIALFSIGVFLWFSQQNDIKFFHDVSASSSKEKARESKKQLGVAKPQNKDSHMELGASDDIPMEIVELLAKNQHERALGNSRRHINNSPRGYGALYVDGHPDVVNFPPVNRRNGLTVANRNMGFGQNNISANFPPLNNCQLDMRKPEESQFRLFTSSTPGQHRKTQFQASSSIMTGARNSAGAEILWSPTRENAPPFRFSIPQNHSSQQNSMGVNLFSDQRNKGKIICNIKDNQDKRAVHKKGRIVSGSTSLGSLDPYSNDTIPAMQLLSLMDQQVVSGSSFELGTKRFLDKPISPCTHQARLNGKENHKFLGGSFFPQNNHSKDFSGFRFGAYSSAESSKKVSSYLQGQVPLELRNSKTNPLKGSSNLAIRSAKSNSALGVCTLNRNPADFSFPDARNEFTISAKDLKPRKRNVSKEKSRLVNGEGRKRQRMKKDATGKECSRK</sequence>
<accession>A0ABR0XRT3</accession>
<evidence type="ECO:0000256" key="1">
    <source>
        <dbReference type="SAM" id="MobiDB-lite"/>
    </source>
</evidence>
<feature type="compositionally biased region" description="Basic and acidic residues" evidence="1">
    <location>
        <begin position="514"/>
        <end position="525"/>
    </location>
</feature>
<gene>
    <name evidence="2" type="ORF">DH2020_001685</name>
</gene>
<proteinExistence type="predicted"/>
<evidence type="ECO:0000313" key="3">
    <source>
        <dbReference type="Proteomes" id="UP001318860"/>
    </source>
</evidence>
<feature type="region of interest" description="Disordered" evidence="1">
    <location>
        <begin position="487"/>
        <end position="525"/>
    </location>
</feature>
<dbReference type="Proteomes" id="UP001318860">
    <property type="component" value="Unassembled WGS sequence"/>
</dbReference>
<keyword evidence="3" id="KW-1185">Reference proteome</keyword>
<evidence type="ECO:0000313" key="2">
    <source>
        <dbReference type="EMBL" id="KAK6161844.1"/>
    </source>
</evidence>
<organism evidence="2 3">
    <name type="scientific">Rehmannia glutinosa</name>
    <name type="common">Chinese foxglove</name>
    <dbReference type="NCBI Taxonomy" id="99300"/>
    <lineage>
        <taxon>Eukaryota</taxon>
        <taxon>Viridiplantae</taxon>
        <taxon>Streptophyta</taxon>
        <taxon>Embryophyta</taxon>
        <taxon>Tracheophyta</taxon>
        <taxon>Spermatophyta</taxon>
        <taxon>Magnoliopsida</taxon>
        <taxon>eudicotyledons</taxon>
        <taxon>Gunneridae</taxon>
        <taxon>Pentapetalae</taxon>
        <taxon>asterids</taxon>
        <taxon>lamiids</taxon>
        <taxon>Lamiales</taxon>
        <taxon>Orobanchaceae</taxon>
        <taxon>Rehmannieae</taxon>
        <taxon>Rehmannia</taxon>
    </lineage>
</organism>
<dbReference type="InterPro" id="IPR034583">
    <property type="entry name" value="EMF1"/>
</dbReference>